<organism evidence="3 4">
    <name type="scientific">Terrabacter aeriphilus</name>
    <dbReference type="NCBI Taxonomy" id="515662"/>
    <lineage>
        <taxon>Bacteria</taxon>
        <taxon>Bacillati</taxon>
        <taxon>Actinomycetota</taxon>
        <taxon>Actinomycetes</taxon>
        <taxon>Micrococcales</taxon>
        <taxon>Intrasporangiaceae</taxon>
        <taxon>Terrabacter</taxon>
    </lineage>
</organism>
<dbReference type="SUPFAM" id="SSF50199">
    <property type="entry name" value="Staphylococcal nuclease"/>
    <property type="match status" value="1"/>
</dbReference>
<evidence type="ECO:0000313" key="3">
    <source>
        <dbReference type="EMBL" id="GAA5016967.1"/>
    </source>
</evidence>
<dbReference type="PROSITE" id="PS50830">
    <property type="entry name" value="TNASE_3"/>
    <property type="match status" value="1"/>
</dbReference>
<gene>
    <name evidence="3" type="ORF">GCM10023258_02990</name>
</gene>
<evidence type="ECO:0000256" key="1">
    <source>
        <dbReference type="SAM" id="MobiDB-lite"/>
    </source>
</evidence>
<feature type="region of interest" description="Disordered" evidence="1">
    <location>
        <begin position="17"/>
        <end position="41"/>
    </location>
</feature>
<dbReference type="InterPro" id="IPR035437">
    <property type="entry name" value="SNase_OB-fold_sf"/>
</dbReference>
<dbReference type="Proteomes" id="UP001500427">
    <property type="component" value="Unassembled WGS sequence"/>
</dbReference>
<dbReference type="Gene3D" id="2.40.50.90">
    <property type="match status" value="1"/>
</dbReference>
<sequence length="266" mass="27451">MTLVALVVAAGLAGAAARGTGADEPTTPSGQPGRSGTYATAAGPTWSVTKVVDGDTLWAERDGVTLKVRVIGIDTPEMGQCGYAEATRNLRAVLGDRPVTLTAGARDDADRYGRSLRYVDVDGLDAGLRQITQGHAVARYDSRDGYGHHPRQDAYVRADAASPTAACADPAVEAATATAPTTPTTRTTPTARITPTAPAAPATGDAGAWPLPGDRHPCPQARPVKGNENSMIAHAPGDRYYGITDPEQCFATMAAAESAGFRPARG</sequence>
<keyword evidence="4" id="KW-1185">Reference proteome</keyword>
<proteinExistence type="predicted"/>
<dbReference type="EMBL" id="BAABIW010000002">
    <property type="protein sequence ID" value="GAA5016967.1"/>
    <property type="molecule type" value="Genomic_DNA"/>
</dbReference>
<feature type="compositionally biased region" description="Polar residues" evidence="1">
    <location>
        <begin position="26"/>
        <end position="38"/>
    </location>
</feature>
<reference evidence="4" key="1">
    <citation type="journal article" date="2019" name="Int. J. Syst. Evol. Microbiol.">
        <title>The Global Catalogue of Microorganisms (GCM) 10K type strain sequencing project: providing services to taxonomists for standard genome sequencing and annotation.</title>
        <authorList>
            <consortium name="The Broad Institute Genomics Platform"/>
            <consortium name="The Broad Institute Genome Sequencing Center for Infectious Disease"/>
            <person name="Wu L."/>
            <person name="Ma J."/>
        </authorList>
    </citation>
    <scope>NUCLEOTIDE SEQUENCE [LARGE SCALE GENOMIC DNA]</scope>
    <source>
        <strain evidence="4">JCM 17687</strain>
    </source>
</reference>
<evidence type="ECO:0000259" key="2">
    <source>
        <dbReference type="PROSITE" id="PS50830"/>
    </source>
</evidence>
<feature type="domain" description="TNase-like" evidence="2">
    <location>
        <begin position="42"/>
        <end position="139"/>
    </location>
</feature>
<feature type="compositionally biased region" description="Low complexity" evidence="1">
    <location>
        <begin position="174"/>
        <end position="203"/>
    </location>
</feature>
<name>A0ABP9J3Q4_9MICO</name>
<evidence type="ECO:0000313" key="4">
    <source>
        <dbReference type="Proteomes" id="UP001500427"/>
    </source>
</evidence>
<comment type="caution">
    <text evidence="3">The sequence shown here is derived from an EMBL/GenBank/DDBJ whole genome shotgun (WGS) entry which is preliminary data.</text>
</comment>
<accession>A0ABP9J3Q4</accession>
<feature type="region of interest" description="Disordered" evidence="1">
    <location>
        <begin position="174"/>
        <end position="217"/>
    </location>
</feature>
<protein>
    <recommendedName>
        <fullName evidence="2">TNase-like domain-containing protein</fullName>
    </recommendedName>
</protein>
<dbReference type="InterPro" id="IPR016071">
    <property type="entry name" value="Staphylococal_nuclease_OB-fold"/>
</dbReference>
<dbReference type="RefSeq" id="WP_345505651.1">
    <property type="nucleotide sequence ID" value="NZ_BAABIW010000002.1"/>
</dbReference>